<name>A0A2P2QBV9_RHIMU</name>
<accession>A0A2P2QBV9</accession>
<evidence type="ECO:0000313" key="1">
    <source>
        <dbReference type="EMBL" id="MBX64481.1"/>
    </source>
</evidence>
<organism evidence="1">
    <name type="scientific">Rhizophora mucronata</name>
    <name type="common">Asiatic mangrove</name>
    <dbReference type="NCBI Taxonomy" id="61149"/>
    <lineage>
        <taxon>Eukaryota</taxon>
        <taxon>Viridiplantae</taxon>
        <taxon>Streptophyta</taxon>
        <taxon>Embryophyta</taxon>
        <taxon>Tracheophyta</taxon>
        <taxon>Spermatophyta</taxon>
        <taxon>Magnoliopsida</taxon>
        <taxon>eudicotyledons</taxon>
        <taxon>Gunneridae</taxon>
        <taxon>Pentapetalae</taxon>
        <taxon>rosids</taxon>
        <taxon>fabids</taxon>
        <taxon>Malpighiales</taxon>
        <taxon>Rhizophoraceae</taxon>
        <taxon>Rhizophora</taxon>
    </lineage>
</organism>
<sequence>MILTCNCKCLISNLKISLTTLLTDLLTNH</sequence>
<proteinExistence type="predicted"/>
<reference evidence="1" key="1">
    <citation type="submission" date="2018-02" db="EMBL/GenBank/DDBJ databases">
        <title>Rhizophora mucronata_Transcriptome.</title>
        <authorList>
            <person name="Meera S.P."/>
            <person name="Sreeshan A."/>
            <person name="Augustine A."/>
        </authorList>
    </citation>
    <scope>NUCLEOTIDE SEQUENCE</scope>
    <source>
        <tissue evidence="1">Leaf</tissue>
    </source>
</reference>
<dbReference type="AlphaFoldDB" id="A0A2P2QBV9"/>
<dbReference type="EMBL" id="GGEC01083997">
    <property type="protein sequence ID" value="MBX64481.1"/>
    <property type="molecule type" value="Transcribed_RNA"/>
</dbReference>
<protein>
    <submittedName>
        <fullName evidence="1">Uncharacterized protein</fullName>
    </submittedName>
</protein>